<feature type="region of interest" description="Disordered" evidence="1">
    <location>
        <begin position="1"/>
        <end position="172"/>
    </location>
</feature>
<proteinExistence type="predicted"/>
<feature type="compositionally biased region" description="Basic and acidic residues" evidence="1">
    <location>
        <begin position="120"/>
        <end position="134"/>
    </location>
</feature>
<accession>K1U8U2</accession>
<dbReference type="AlphaFoldDB" id="K1U8U2"/>
<feature type="compositionally biased region" description="Basic and acidic residues" evidence="1">
    <location>
        <begin position="152"/>
        <end position="163"/>
    </location>
</feature>
<sequence length="199" mass="22524">MRTAILESKEKSQTIANARDNDMGEQSPSEYASGKVTSAEEWAARKTGRTVTRAGKTAAQTSYEKIKQRAAGKKEAEKETARGTGDTQTANPASREAQEAQIREVQIQEAQRQKVVSDAVKTKEQKIRAARETPRIQNRQEIAEMKQLSIREQSRKKEAKDTVRQTAIRQKQPETIRIKEKPRKQPEPKTIQKRIIKTA</sequence>
<dbReference type="EMBL" id="AJWY01003662">
    <property type="protein sequence ID" value="EKC74690.1"/>
    <property type="molecule type" value="Genomic_DNA"/>
</dbReference>
<feature type="region of interest" description="Disordered" evidence="1">
    <location>
        <begin position="180"/>
        <end position="199"/>
    </location>
</feature>
<gene>
    <name evidence="2" type="ORF">LEA_05620</name>
</gene>
<protein>
    <submittedName>
        <fullName evidence="2">CHAP domain protein</fullName>
    </submittedName>
</protein>
<feature type="compositionally biased region" description="Basic and acidic residues" evidence="1">
    <location>
        <begin position="64"/>
        <end position="81"/>
    </location>
</feature>
<organism evidence="2">
    <name type="scientific">human gut metagenome</name>
    <dbReference type="NCBI Taxonomy" id="408170"/>
    <lineage>
        <taxon>unclassified sequences</taxon>
        <taxon>metagenomes</taxon>
        <taxon>organismal metagenomes</taxon>
    </lineage>
</organism>
<name>K1U8U2_9ZZZZ</name>
<evidence type="ECO:0000313" key="2">
    <source>
        <dbReference type="EMBL" id="EKC74690.1"/>
    </source>
</evidence>
<feature type="non-terminal residue" evidence="2">
    <location>
        <position position="199"/>
    </location>
</feature>
<comment type="caution">
    <text evidence="2">The sequence shown here is derived from an EMBL/GenBank/DDBJ whole genome shotgun (WGS) entry which is preliminary data.</text>
</comment>
<evidence type="ECO:0000256" key="1">
    <source>
        <dbReference type="SAM" id="MobiDB-lite"/>
    </source>
</evidence>
<reference evidence="2" key="1">
    <citation type="journal article" date="2013" name="Environ. Microbiol.">
        <title>Microbiota from the distal guts of lean and obese adolescents exhibit partial functional redundancy besides clear differences in community structure.</title>
        <authorList>
            <person name="Ferrer M."/>
            <person name="Ruiz A."/>
            <person name="Lanza F."/>
            <person name="Haange S.B."/>
            <person name="Oberbach A."/>
            <person name="Till H."/>
            <person name="Bargiela R."/>
            <person name="Campoy C."/>
            <person name="Segura M.T."/>
            <person name="Richter M."/>
            <person name="von Bergen M."/>
            <person name="Seifert J."/>
            <person name="Suarez A."/>
        </authorList>
    </citation>
    <scope>NUCLEOTIDE SEQUENCE</scope>
</reference>